<name>A0ABR2VD99_9PEZI</name>
<keyword evidence="4" id="KW-1185">Reference proteome</keyword>
<dbReference type="Pfam" id="PF20150">
    <property type="entry name" value="2EXR"/>
    <property type="match status" value="1"/>
</dbReference>
<evidence type="ECO:0000256" key="1">
    <source>
        <dbReference type="SAM" id="MobiDB-lite"/>
    </source>
</evidence>
<gene>
    <name evidence="3" type="ORF">SUNI508_13650</name>
</gene>
<evidence type="ECO:0000259" key="2">
    <source>
        <dbReference type="Pfam" id="PF20150"/>
    </source>
</evidence>
<feature type="region of interest" description="Disordered" evidence="1">
    <location>
        <begin position="316"/>
        <end position="337"/>
    </location>
</feature>
<comment type="caution">
    <text evidence="3">The sequence shown here is derived from an EMBL/GenBank/DDBJ whole genome shotgun (WGS) entry which is preliminary data.</text>
</comment>
<organism evidence="3 4">
    <name type="scientific">Seiridium unicorne</name>
    <dbReference type="NCBI Taxonomy" id="138068"/>
    <lineage>
        <taxon>Eukaryota</taxon>
        <taxon>Fungi</taxon>
        <taxon>Dikarya</taxon>
        <taxon>Ascomycota</taxon>
        <taxon>Pezizomycotina</taxon>
        <taxon>Sordariomycetes</taxon>
        <taxon>Xylariomycetidae</taxon>
        <taxon>Amphisphaeriales</taxon>
        <taxon>Sporocadaceae</taxon>
        <taxon>Seiridium</taxon>
    </lineage>
</organism>
<protein>
    <recommendedName>
        <fullName evidence="2">2EXR domain-containing protein</fullName>
    </recommendedName>
</protein>
<proteinExistence type="predicted"/>
<feature type="domain" description="2EXR" evidence="2">
    <location>
        <begin position="14"/>
        <end position="103"/>
    </location>
</feature>
<evidence type="ECO:0000313" key="3">
    <source>
        <dbReference type="EMBL" id="KAK9424410.1"/>
    </source>
</evidence>
<reference evidence="3 4" key="1">
    <citation type="journal article" date="2024" name="J. Plant Pathol.">
        <title>Sequence and assembly of the genome of Seiridium unicorne, isolate CBS 538.82, causal agent of cypress canker disease.</title>
        <authorList>
            <person name="Scali E."/>
            <person name="Rocca G.D."/>
            <person name="Danti R."/>
            <person name="Garbelotto M."/>
            <person name="Barberini S."/>
            <person name="Baroncelli R."/>
            <person name="Emiliani G."/>
        </authorList>
    </citation>
    <scope>NUCLEOTIDE SEQUENCE [LARGE SCALE GENOMIC DNA]</scope>
    <source>
        <strain evidence="3 4">BM-138-508</strain>
    </source>
</reference>
<evidence type="ECO:0000313" key="4">
    <source>
        <dbReference type="Proteomes" id="UP001408356"/>
    </source>
</evidence>
<sequence length="367" mass="41632">MCEMTSAPSPAREFHYFPLLPKELRDIIWEYAALPFVPGIHFFKLQTILDVADGGNDRTGSKCVLSVPVHSGFRDGLGFSSNASSYFNELGAWDACCESRQFLEASRSRRLIAKGDGHVLAFRNLITEENMPFAALNGWSGASDEQCLCSYSSHPLESSLGRRRDLLVNLEQDVICLTMDLHNLRFPRDGNELLDIPELRAFKDDFPVRKLALQYHPEWIGGLEGIGPDQEDALRDVLDMFGTYSHLPLLECVYFIDYRIVPKDDWETRAGHSGNAVFRGRGKSFYEITRDDDRWTLDDDRPFMLAEELAESRSLSRAWSNEDGEAEGQSRQGTKTQRLIEDWADKWGLDQNQECKFKVLACVPSAS</sequence>
<accession>A0ABR2VD99</accession>
<dbReference type="EMBL" id="JARVKF010000039">
    <property type="protein sequence ID" value="KAK9424410.1"/>
    <property type="molecule type" value="Genomic_DNA"/>
</dbReference>
<dbReference type="InterPro" id="IPR045518">
    <property type="entry name" value="2EXR"/>
</dbReference>
<dbReference type="Proteomes" id="UP001408356">
    <property type="component" value="Unassembled WGS sequence"/>
</dbReference>